<organism evidence="1 2">
    <name type="scientific">Gossypium davidsonii</name>
    <name type="common">Davidson's cotton</name>
    <name type="synonym">Gossypium klotzschianum subsp. davidsonii</name>
    <dbReference type="NCBI Taxonomy" id="34287"/>
    <lineage>
        <taxon>Eukaryota</taxon>
        <taxon>Viridiplantae</taxon>
        <taxon>Streptophyta</taxon>
        <taxon>Embryophyta</taxon>
        <taxon>Tracheophyta</taxon>
        <taxon>Spermatophyta</taxon>
        <taxon>Magnoliopsida</taxon>
        <taxon>eudicotyledons</taxon>
        <taxon>Gunneridae</taxon>
        <taxon>Pentapetalae</taxon>
        <taxon>rosids</taxon>
        <taxon>malvids</taxon>
        <taxon>Malvales</taxon>
        <taxon>Malvaceae</taxon>
        <taxon>Malvoideae</taxon>
        <taxon>Gossypium</taxon>
    </lineage>
</organism>
<dbReference type="EMBL" id="JABFAC010000006">
    <property type="protein sequence ID" value="MBA0614904.1"/>
    <property type="molecule type" value="Genomic_DNA"/>
</dbReference>
<sequence>MVKYEGIKVLKNNGKMNRSYRIQEDIPRTTIHFDAVFDSRTLKSATCLVRWNLRGNLLVLKTAIHSNVPSPFATEAYACLEDTRLGISLRTQSHIHRLENSHTHSLAKNALDREETTYLMGEELNRHAFASEGNWSRNSD</sequence>
<dbReference type="Proteomes" id="UP000593561">
    <property type="component" value="Unassembled WGS sequence"/>
</dbReference>
<reference evidence="1 2" key="1">
    <citation type="journal article" date="2019" name="Genome Biol. Evol.">
        <title>Insights into the evolution of the New World diploid cottons (Gossypium, subgenus Houzingenia) based on genome sequencing.</title>
        <authorList>
            <person name="Grover C.E."/>
            <person name="Arick M.A. 2nd"/>
            <person name="Thrash A."/>
            <person name="Conover J.L."/>
            <person name="Sanders W.S."/>
            <person name="Peterson D.G."/>
            <person name="Frelichowski J.E."/>
            <person name="Scheffler J.A."/>
            <person name="Scheffler B.E."/>
            <person name="Wendel J.F."/>
        </authorList>
    </citation>
    <scope>NUCLEOTIDE SEQUENCE [LARGE SCALE GENOMIC DNA]</scope>
    <source>
        <strain evidence="1">27</strain>
        <tissue evidence="1">Leaf</tissue>
    </source>
</reference>
<accession>A0A7J8RM43</accession>
<proteinExistence type="predicted"/>
<keyword evidence="2" id="KW-1185">Reference proteome</keyword>
<evidence type="ECO:0000313" key="2">
    <source>
        <dbReference type="Proteomes" id="UP000593561"/>
    </source>
</evidence>
<dbReference type="AlphaFoldDB" id="A0A7J8RM43"/>
<comment type="caution">
    <text evidence="1">The sequence shown here is derived from an EMBL/GenBank/DDBJ whole genome shotgun (WGS) entry which is preliminary data.</text>
</comment>
<gene>
    <name evidence="1" type="ORF">Godav_015133</name>
</gene>
<evidence type="ECO:0000313" key="1">
    <source>
        <dbReference type="EMBL" id="MBA0614904.1"/>
    </source>
</evidence>
<name>A0A7J8RM43_GOSDV</name>
<evidence type="ECO:0008006" key="3">
    <source>
        <dbReference type="Google" id="ProtNLM"/>
    </source>
</evidence>
<protein>
    <recommendedName>
        <fullName evidence="3">RNase H type-1 domain-containing protein</fullName>
    </recommendedName>
</protein>